<dbReference type="EMBL" id="BSUN01000001">
    <property type="protein sequence ID" value="GMA34087.1"/>
    <property type="molecule type" value="Genomic_DNA"/>
</dbReference>
<organism evidence="5 6">
    <name type="scientific">Demequina litorisediminis</name>
    <dbReference type="NCBI Taxonomy" id="1849022"/>
    <lineage>
        <taxon>Bacteria</taxon>
        <taxon>Bacillati</taxon>
        <taxon>Actinomycetota</taxon>
        <taxon>Actinomycetes</taxon>
        <taxon>Micrococcales</taxon>
        <taxon>Demequinaceae</taxon>
        <taxon>Demequina</taxon>
    </lineage>
</organism>
<dbReference type="Gene3D" id="2.40.10.10">
    <property type="entry name" value="Trypsin-like serine proteases"/>
    <property type="match status" value="1"/>
</dbReference>
<comment type="caution">
    <text evidence="5">The sequence shown here is derived from an EMBL/GenBank/DDBJ whole genome shotgun (WGS) entry which is preliminary data.</text>
</comment>
<dbReference type="InterPro" id="IPR001254">
    <property type="entry name" value="Trypsin_dom"/>
</dbReference>
<evidence type="ECO:0000256" key="2">
    <source>
        <dbReference type="ARBA" id="ARBA00022670"/>
    </source>
</evidence>
<gene>
    <name evidence="5" type="ORF">GCM10025876_02910</name>
</gene>
<dbReference type="InterPro" id="IPR001478">
    <property type="entry name" value="PDZ"/>
</dbReference>
<dbReference type="PANTHER" id="PTHR43343:SF3">
    <property type="entry name" value="PROTEASE DO-LIKE 8, CHLOROPLASTIC"/>
    <property type="match status" value="1"/>
</dbReference>
<reference evidence="6" key="1">
    <citation type="journal article" date="2019" name="Int. J. Syst. Evol. Microbiol.">
        <title>The Global Catalogue of Microorganisms (GCM) 10K type strain sequencing project: providing services to taxonomists for standard genome sequencing and annotation.</title>
        <authorList>
            <consortium name="The Broad Institute Genomics Platform"/>
            <consortium name="The Broad Institute Genome Sequencing Center for Infectious Disease"/>
            <person name="Wu L."/>
            <person name="Ma J."/>
        </authorList>
    </citation>
    <scope>NUCLEOTIDE SEQUENCE [LARGE SCALE GENOMIC DNA]</scope>
    <source>
        <strain evidence="6">NBRC 112299</strain>
    </source>
</reference>
<evidence type="ECO:0000259" key="4">
    <source>
        <dbReference type="PROSITE" id="PS50106"/>
    </source>
</evidence>
<dbReference type="Gene3D" id="2.30.42.10">
    <property type="match status" value="1"/>
</dbReference>
<accession>A0ABQ6IAT6</accession>
<sequence>MTTSSEYGVEGETLDGMIEFSADVVGGDSGGALIDDEGEVVGMTTAASSGLATTIAYAVPIDEALEIAAQIQDGDETGTVSIGYPAMLGVAIASDTAGTQGQWGTQTQTTSGATVQGVYEDTPAAEAGLAAGDIITAVDGTAVTRLERACPRPSPSTSQGTRSR</sequence>
<dbReference type="InterPro" id="IPR009003">
    <property type="entry name" value="Peptidase_S1_PA"/>
</dbReference>
<dbReference type="Pfam" id="PF00089">
    <property type="entry name" value="Trypsin"/>
    <property type="match status" value="1"/>
</dbReference>
<name>A0ABQ6IAT6_9MICO</name>
<proteinExistence type="inferred from homology"/>
<dbReference type="Proteomes" id="UP001157125">
    <property type="component" value="Unassembled WGS sequence"/>
</dbReference>
<dbReference type="RefSeq" id="WP_284327215.1">
    <property type="nucleotide sequence ID" value="NZ_BSUN01000001.1"/>
</dbReference>
<comment type="similarity">
    <text evidence="1">Belongs to the peptidase S1C family.</text>
</comment>
<evidence type="ECO:0000313" key="6">
    <source>
        <dbReference type="Proteomes" id="UP001157125"/>
    </source>
</evidence>
<evidence type="ECO:0000256" key="1">
    <source>
        <dbReference type="ARBA" id="ARBA00010541"/>
    </source>
</evidence>
<protein>
    <recommendedName>
        <fullName evidence="4">PDZ domain-containing protein</fullName>
    </recommendedName>
</protein>
<dbReference type="PANTHER" id="PTHR43343">
    <property type="entry name" value="PEPTIDASE S12"/>
    <property type="match status" value="1"/>
</dbReference>
<evidence type="ECO:0000256" key="3">
    <source>
        <dbReference type="ARBA" id="ARBA00022801"/>
    </source>
</evidence>
<dbReference type="PROSITE" id="PS50106">
    <property type="entry name" value="PDZ"/>
    <property type="match status" value="1"/>
</dbReference>
<keyword evidence="6" id="KW-1185">Reference proteome</keyword>
<dbReference type="InterPro" id="IPR043504">
    <property type="entry name" value="Peptidase_S1_PA_chymotrypsin"/>
</dbReference>
<keyword evidence="3" id="KW-0378">Hydrolase</keyword>
<dbReference type="SUPFAM" id="SSF50156">
    <property type="entry name" value="PDZ domain-like"/>
    <property type="match status" value="1"/>
</dbReference>
<dbReference type="InterPro" id="IPR001940">
    <property type="entry name" value="Peptidase_S1C"/>
</dbReference>
<dbReference type="Pfam" id="PF17820">
    <property type="entry name" value="PDZ_6"/>
    <property type="match status" value="1"/>
</dbReference>
<feature type="domain" description="PDZ" evidence="4">
    <location>
        <begin position="68"/>
        <end position="143"/>
    </location>
</feature>
<keyword evidence="2" id="KW-0645">Protease</keyword>
<dbReference type="InterPro" id="IPR041489">
    <property type="entry name" value="PDZ_6"/>
</dbReference>
<dbReference type="PRINTS" id="PR00834">
    <property type="entry name" value="PROTEASES2C"/>
</dbReference>
<dbReference type="SUPFAM" id="SSF50494">
    <property type="entry name" value="Trypsin-like serine proteases"/>
    <property type="match status" value="1"/>
</dbReference>
<dbReference type="InterPro" id="IPR036034">
    <property type="entry name" value="PDZ_sf"/>
</dbReference>
<dbReference type="InterPro" id="IPR051201">
    <property type="entry name" value="Chloro_Bact_Ser_Proteases"/>
</dbReference>
<evidence type="ECO:0000313" key="5">
    <source>
        <dbReference type="EMBL" id="GMA34087.1"/>
    </source>
</evidence>